<gene>
    <name evidence="3" type="ORF">NKR23_g10258</name>
</gene>
<sequence length="624" mass="69439">MATNNRRTRGPIKIASISAYSGDRLSALASVLDGPIEVEAIVGDYLAEMNLSWRKAEMSQDDTKGFDPTFLQTLQAASRQLRNRLDAGTFPKLVVNAGALNPRQLALDTREFLVSEFGNRGKSLKIAYITGDDVLNILNDPKIKKTVRHLTTGETLDKWPYEADIGNAYIGQFAFVAALNAGADIVFAGRTTDASGTQALATWWFGWEQEDYDNHAMGLVAGHLIECGNYVTGGNFCGFKRIQPYYDLAYPIAEIYNDGHCIVTKQPGQNGLVDVDTVRSQLMYEIQGRYYYNPDVIADLSYLRIVQEGPDRVHVGAFKGLPPPETLKVAIQAFAGYQAEILVYTIGLDAEEKARSFETQVRKELARKEGDDKQLRKLEVQLFGSCTTDPRSSDAATSVIRVFAQAANEESLSRRNFEYPVIQNLGQAFPGFTPNLEYPRTSQPRPYLAYFPGLINRSKVVMKVHWLDSKDVIAIPHFNGTTSSHTDVLQENYEPRDPVDLLTFGPTVKVPLGHKVFARSGDKGSNVNIGFFPQGDSDEAWDWLRSFLTTKRMLQLLGEDAQAISKIERVEFPQIRCVHFVLFDLLGGGVVNTSRADSLGKGVAEYVRARVVDYPQKLYSKPTI</sequence>
<feature type="domain" description="AtuA-like ferredoxin-fold" evidence="2">
    <location>
        <begin position="511"/>
        <end position="608"/>
    </location>
</feature>
<dbReference type="Pfam" id="PF07287">
    <property type="entry name" value="AtuA"/>
    <property type="match status" value="1"/>
</dbReference>
<evidence type="ECO:0000259" key="1">
    <source>
        <dbReference type="Pfam" id="PF07287"/>
    </source>
</evidence>
<dbReference type="InterPro" id="IPR010839">
    <property type="entry name" value="AtuA_N"/>
</dbReference>
<dbReference type="AlphaFoldDB" id="A0AA38RF86"/>
<protein>
    <submittedName>
        <fullName evidence="3">DUF1446-domain-containing protein</fullName>
    </submittedName>
</protein>
<accession>A0AA38RF86</accession>
<dbReference type="Proteomes" id="UP001174694">
    <property type="component" value="Unassembled WGS sequence"/>
</dbReference>
<evidence type="ECO:0000259" key="2">
    <source>
        <dbReference type="Pfam" id="PF23544"/>
    </source>
</evidence>
<evidence type="ECO:0000313" key="4">
    <source>
        <dbReference type="Proteomes" id="UP001174694"/>
    </source>
</evidence>
<dbReference type="PANTHER" id="PTHR47585:SF1">
    <property type="entry name" value="DUF1446 DOMAIN-CONTAINING PROTEIN"/>
    <property type="match status" value="1"/>
</dbReference>
<dbReference type="EMBL" id="JANBVO010000044">
    <property type="protein sequence ID" value="KAJ9134356.1"/>
    <property type="molecule type" value="Genomic_DNA"/>
</dbReference>
<reference evidence="3" key="1">
    <citation type="submission" date="2022-07" db="EMBL/GenBank/DDBJ databases">
        <title>Fungi with potential for degradation of polypropylene.</title>
        <authorList>
            <person name="Gostincar C."/>
        </authorList>
    </citation>
    <scope>NUCLEOTIDE SEQUENCE</scope>
    <source>
        <strain evidence="3">EXF-13308</strain>
    </source>
</reference>
<comment type="caution">
    <text evidence="3">The sequence shown here is derived from an EMBL/GenBank/DDBJ whole genome shotgun (WGS) entry which is preliminary data.</text>
</comment>
<feature type="domain" description="Acyclic terpene utilisation N-terminal" evidence="1">
    <location>
        <begin position="12"/>
        <end position="465"/>
    </location>
</feature>
<name>A0AA38RF86_9PEZI</name>
<proteinExistence type="predicted"/>
<evidence type="ECO:0000313" key="3">
    <source>
        <dbReference type="EMBL" id="KAJ9134356.1"/>
    </source>
</evidence>
<keyword evidence="4" id="KW-1185">Reference proteome</keyword>
<organism evidence="3 4">
    <name type="scientific">Pleurostoma richardsiae</name>
    <dbReference type="NCBI Taxonomy" id="41990"/>
    <lineage>
        <taxon>Eukaryota</taxon>
        <taxon>Fungi</taxon>
        <taxon>Dikarya</taxon>
        <taxon>Ascomycota</taxon>
        <taxon>Pezizomycotina</taxon>
        <taxon>Sordariomycetes</taxon>
        <taxon>Sordariomycetidae</taxon>
        <taxon>Calosphaeriales</taxon>
        <taxon>Pleurostomataceae</taxon>
        <taxon>Pleurostoma</taxon>
    </lineage>
</organism>
<dbReference type="InterPro" id="IPR056362">
    <property type="entry name" value="AtuA-like_ferredoxin_dom"/>
</dbReference>
<dbReference type="PANTHER" id="PTHR47585">
    <property type="match status" value="1"/>
</dbReference>
<dbReference type="Pfam" id="PF23544">
    <property type="entry name" value="AtuA_ferredoxin"/>
    <property type="match status" value="1"/>
</dbReference>